<dbReference type="AlphaFoldDB" id="A0AAE0G4L9"/>
<evidence type="ECO:0000313" key="1">
    <source>
        <dbReference type="EMBL" id="KAK3271481.1"/>
    </source>
</evidence>
<keyword evidence="2" id="KW-1185">Reference proteome</keyword>
<reference evidence="1 2" key="1">
    <citation type="journal article" date="2015" name="Genome Biol. Evol.">
        <title>Comparative Genomics of a Bacterivorous Green Alga Reveals Evolutionary Causalities and Consequences of Phago-Mixotrophic Mode of Nutrition.</title>
        <authorList>
            <person name="Burns J.A."/>
            <person name="Paasch A."/>
            <person name="Narechania A."/>
            <person name="Kim E."/>
        </authorList>
    </citation>
    <scope>NUCLEOTIDE SEQUENCE [LARGE SCALE GENOMIC DNA]</scope>
    <source>
        <strain evidence="1 2">PLY_AMNH</strain>
    </source>
</reference>
<dbReference type="Proteomes" id="UP001190700">
    <property type="component" value="Unassembled WGS sequence"/>
</dbReference>
<gene>
    <name evidence="1" type="ORF">CYMTET_20174</name>
</gene>
<name>A0AAE0G4L9_9CHLO</name>
<protein>
    <submittedName>
        <fullName evidence="1">Uncharacterized protein</fullName>
    </submittedName>
</protein>
<comment type="caution">
    <text evidence="1">The sequence shown here is derived from an EMBL/GenBank/DDBJ whole genome shotgun (WGS) entry which is preliminary data.</text>
</comment>
<feature type="non-terminal residue" evidence="1">
    <location>
        <position position="164"/>
    </location>
</feature>
<proteinExistence type="predicted"/>
<evidence type="ECO:0000313" key="2">
    <source>
        <dbReference type="Proteomes" id="UP001190700"/>
    </source>
</evidence>
<sequence>MYINLAGVVALLTFVPRRSDTDLDTEVQWNGIDEVRYPTVDSDNSKEYFSPSVNTGWNSPVGQEEAPVDLAGGDDTFRGAVNRTDAGNSTQNLTAVAIGISVDITTNAPTAVEGEAGEEDVSPPLAGATDISAAWELAPDTKAIQARLARASRKRADNKTMVPP</sequence>
<accession>A0AAE0G4L9</accession>
<dbReference type="EMBL" id="LGRX02009711">
    <property type="protein sequence ID" value="KAK3271481.1"/>
    <property type="molecule type" value="Genomic_DNA"/>
</dbReference>
<organism evidence="1 2">
    <name type="scientific">Cymbomonas tetramitiformis</name>
    <dbReference type="NCBI Taxonomy" id="36881"/>
    <lineage>
        <taxon>Eukaryota</taxon>
        <taxon>Viridiplantae</taxon>
        <taxon>Chlorophyta</taxon>
        <taxon>Pyramimonadophyceae</taxon>
        <taxon>Pyramimonadales</taxon>
        <taxon>Pyramimonadaceae</taxon>
        <taxon>Cymbomonas</taxon>
    </lineage>
</organism>